<comment type="caution">
    <text evidence="1">The sequence shown here is derived from an EMBL/GenBank/DDBJ whole genome shotgun (WGS) entry which is preliminary data.</text>
</comment>
<organism evidence="1 2">
    <name type="scientific">Clostridium sartagoforme</name>
    <dbReference type="NCBI Taxonomy" id="84031"/>
    <lineage>
        <taxon>Bacteria</taxon>
        <taxon>Bacillati</taxon>
        <taxon>Bacillota</taxon>
        <taxon>Clostridia</taxon>
        <taxon>Eubacteriales</taxon>
        <taxon>Clostridiaceae</taxon>
        <taxon>Clostridium</taxon>
    </lineage>
</organism>
<name>A0A4S2DHP2_9CLOT</name>
<dbReference type="EMBL" id="SRYR01000006">
    <property type="protein sequence ID" value="TGY41637.1"/>
    <property type="molecule type" value="Genomic_DNA"/>
</dbReference>
<evidence type="ECO:0000313" key="2">
    <source>
        <dbReference type="Proteomes" id="UP000306888"/>
    </source>
</evidence>
<sequence length="61" mass="7455">MKFNKENMGKYNLIKSKDTFKCSVCNEETNYIDYWSDNKFCSTECKDKYYNWIKNNKDMIV</sequence>
<dbReference type="OrthoDB" id="1914488at2"/>
<accession>A0A4S2DHP2</accession>
<dbReference type="RefSeq" id="WP_136007380.1">
    <property type="nucleotide sequence ID" value="NZ_SRYR01000006.1"/>
</dbReference>
<proteinExistence type="predicted"/>
<keyword evidence="2" id="KW-1185">Reference proteome</keyword>
<evidence type="ECO:0008006" key="3">
    <source>
        <dbReference type="Google" id="ProtNLM"/>
    </source>
</evidence>
<dbReference type="Proteomes" id="UP000306888">
    <property type="component" value="Unassembled WGS sequence"/>
</dbReference>
<gene>
    <name evidence="1" type="ORF">E5347_11535</name>
</gene>
<reference evidence="1 2" key="1">
    <citation type="submission" date="2019-04" db="EMBL/GenBank/DDBJ databases">
        <title>Microbes associate with the intestines of laboratory mice.</title>
        <authorList>
            <person name="Navarre W."/>
            <person name="Wong E."/>
            <person name="Huang K."/>
            <person name="Tropini C."/>
            <person name="Ng K."/>
            <person name="Yu B."/>
        </authorList>
    </citation>
    <scope>NUCLEOTIDE SEQUENCE [LARGE SCALE GENOMIC DNA]</scope>
    <source>
        <strain evidence="1 2">NM50_B9-20</strain>
    </source>
</reference>
<dbReference type="AlphaFoldDB" id="A0A4S2DHP2"/>
<evidence type="ECO:0000313" key="1">
    <source>
        <dbReference type="EMBL" id="TGY41637.1"/>
    </source>
</evidence>
<protein>
    <recommendedName>
        <fullName evidence="3">MYM-type domain-containing protein</fullName>
    </recommendedName>
</protein>